<proteinExistence type="predicted"/>
<dbReference type="EMBL" id="CATQJL010000112">
    <property type="protein sequence ID" value="CAJ0595267.1"/>
    <property type="molecule type" value="Genomic_DNA"/>
</dbReference>
<keyword evidence="2" id="KW-1185">Reference proteome</keyword>
<dbReference type="Proteomes" id="UP001176961">
    <property type="component" value="Unassembled WGS sequence"/>
</dbReference>
<dbReference type="AlphaFoldDB" id="A0AA36M2V8"/>
<accession>A0AA36M2V8</accession>
<sequence>MKTNSRSSPNVDVTKIGAAAHHKQLSPREFCGNHVLNTAENVREDQEDIASKFSTKDVAVDTNASALEEDMLNQKIPLISLPVDLDYDLESKTLHNCVMIHIRYKT</sequence>
<gene>
    <name evidence="1" type="ORF">CYNAS_LOCUS7250</name>
</gene>
<evidence type="ECO:0000313" key="1">
    <source>
        <dbReference type="EMBL" id="CAJ0595267.1"/>
    </source>
</evidence>
<evidence type="ECO:0000313" key="2">
    <source>
        <dbReference type="Proteomes" id="UP001176961"/>
    </source>
</evidence>
<organism evidence="1 2">
    <name type="scientific">Cylicocyclus nassatus</name>
    <name type="common">Nematode worm</name>
    <dbReference type="NCBI Taxonomy" id="53992"/>
    <lineage>
        <taxon>Eukaryota</taxon>
        <taxon>Metazoa</taxon>
        <taxon>Ecdysozoa</taxon>
        <taxon>Nematoda</taxon>
        <taxon>Chromadorea</taxon>
        <taxon>Rhabditida</taxon>
        <taxon>Rhabditina</taxon>
        <taxon>Rhabditomorpha</taxon>
        <taxon>Strongyloidea</taxon>
        <taxon>Strongylidae</taxon>
        <taxon>Cylicocyclus</taxon>
    </lineage>
</organism>
<protein>
    <submittedName>
        <fullName evidence="1">Uncharacterized protein</fullName>
    </submittedName>
</protein>
<name>A0AA36M2V8_CYLNA</name>
<comment type="caution">
    <text evidence="1">The sequence shown here is derived from an EMBL/GenBank/DDBJ whole genome shotgun (WGS) entry which is preliminary data.</text>
</comment>
<reference evidence="1" key="1">
    <citation type="submission" date="2023-07" db="EMBL/GenBank/DDBJ databases">
        <authorList>
            <consortium name="CYATHOMIX"/>
        </authorList>
    </citation>
    <scope>NUCLEOTIDE SEQUENCE</scope>
    <source>
        <strain evidence="1">N/A</strain>
    </source>
</reference>